<dbReference type="Gene3D" id="3.40.50.1980">
    <property type="entry name" value="Nitrogenase molybdenum iron protein domain"/>
    <property type="match status" value="2"/>
</dbReference>
<comment type="subcellular location">
    <subcellularLocation>
        <location evidence="1">Cell envelope</location>
    </subcellularLocation>
</comment>
<dbReference type="Proteomes" id="UP000240728">
    <property type="component" value="Unassembled WGS sequence"/>
</dbReference>
<dbReference type="PRINTS" id="PR00691">
    <property type="entry name" value="ADHESINB"/>
</dbReference>
<dbReference type="GO" id="GO:0007155">
    <property type="term" value="P:cell adhesion"/>
    <property type="evidence" value="ECO:0007669"/>
    <property type="project" value="InterPro"/>
</dbReference>
<evidence type="ECO:0000256" key="6">
    <source>
        <dbReference type="RuleBase" id="RU003512"/>
    </source>
</evidence>
<keyword evidence="3 6" id="KW-0813">Transport</keyword>
<evidence type="ECO:0000313" key="9">
    <source>
        <dbReference type="Proteomes" id="UP000240728"/>
    </source>
</evidence>
<dbReference type="GO" id="GO:0046872">
    <property type="term" value="F:metal ion binding"/>
    <property type="evidence" value="ECO:0007669"/>
    <property type="project" value="UniProtKB-KW"/>
</dbReference>
<evidence type="ECO:0000313" key="8">
    <source>
        <dbReference type="EMBL" id="PSX43951.1"/>
    </source>
</evidence>
<dbReference type="PANTHER" id="PTHR42953:SF1">
    <property type="entry name" value="METAL-BINDING PROTEIN HI_0362-RELATED"/>
    <property type="match status" value="1"/>
</dbReference>
<feature type="chain" id="PRO_5043533244" evidence="7">
    <location>
        <begin position="29"/>
        <end position="323"/>
    </location>
</feature>
<organism evidence="8 9">
    <name type="scientific">Photobacterium kishitanii</name>
    <dbReference type="NCBI Taxonomy" id="318456"/>
    <lineage>
        <taxon>Bacteria</taxon>
        <taxon>Pseudomonadati</taxon>
        <taxon>Pseudomonadota</taxon>
        <taxon>Gammaproteobacteria</taxon>
        <taxon>Vibrionales</taxon>
        <taxon>Vibrionaceae</taxon>
        <taxon>Photobacterium</taxon>
    </lineage>
</organism>
<dbReference type="CDD" id="cd01137">
    <property type="entry name" value="PsaA"/>
    <property type="match status" value="1"/>
</dbReference>
<dbReference type="GO" id="GO:0030001">
    <property type="term" value="P:metal ion transport"/>
    <property type="evidence" value="ECO:0007669"/>
    <property type="project" value="InterPro"/>
</dbReference>
<dbReference type="RefSeq" id="WP_045045454.1">
    <property type="nucleotide sequence ID" value="NZ_JZSP01000014.1"/>
</dbReference>
<dbReference type="InterPro" id="IPR006127">
    <property type="entry name" value="ZnuA-like"/>
</dbReference>
<dbReference type="InterPro" id="IPR006129">
    <property type="entry name" value="AdhesinB"/>
</dbReference>
<name>A0AAX0YVS1_9GAMM</name>
<feature type="signal peptide" evidence="7">
    <location>
        <begin position="1"/>
        <end position="28"/>
    </location>
</feature>
<dbReference type="SUPFAM" id="SSF53807">
    <property type="entry name" value="Helical backbone' metal receptor"/>
    <property type="match status" value="1"/>
</dbReference>
<evidence type="ECO:0000256" key="5">
    <source>
        <dbReference type="ARBA" id="ARBA00022729"/>
    </source>
</evidence>
<evidence type="ECO:0000256" key="7">
    <source>
        <dbReference type="SAM" id="SignalP"/>
    </source>
</evidence>
<keyword evidence="5 7" id="KW-0732">Signal</keyword>
<sequence length="323" mass="35314">MSTKYLWDKKNIVAAVVLGLGISSSAMADTKIPVVASFSILGDLVSQVGGEHVTVKDLVGINGDVHTYSPAPMDAVAVKDARLVVINGLGLEGWLPRLMESAHFKGVEVVASNGINKLTLAKEQCDHHHHPVTEEKCDCDHHNHHHHHGVYDPHAWNSVTNVKTYVKNIEAGLVKVDPANASDYQHNAQVYLQKLDKLQLDIQQQFANIPASQRVIITSHDAFQYFSRDYDVTFLAPQGTSTDAEASAADVANIINQVRDDHVRAVFIENITDNRMVEQISQETGAKIGGKLYSDALSGPNEPASSYIKLMEHNTATISNALK</sequence>
<evidence type="ECO:0000256" key="1">
    <source>
        <dbReference type="ARBA" id="ARBA00004196"/>
    </source>
</evidence>
<evidence type="ECO:0000256" key="3">
    <source>
        <dbReference type="ARBA" id="ARBA00022448"/>
    </source>
</evidence>
<dbReference type="Pfam" id="PF01297">
    <property type="entry name" value="ZnuA"/>
    <property type="match status" value="1"/>
</dbReference>
<keyword evidence="4" id="KW-0479">Metal-binding</keyword>
<comment type="caution">
    <text evidence="8">The sequence shown here is derived from an EMBL/GenBank/DDBJ whole genome shotgun (WGS) entry which is preliminary data.</text>
</comment>
<dbReference type="PANTHER" id="PTHR42953">
    <property type="entry name" value="HIGH-AFFINITY ZINC UPTAKE SYSTEM PROTEIN ZNUA-RELATED"/>
    <property type="match status" value="1"/>
</dbReference>
<evidence type="ECO:0000256" key="2">
    <source>
        <dbReference type="ARBA" id="ARBA00011028"/>
    </source>
</evidence>
<reference evidence="8 9" key="1">
    <citation type="submission" date="2018-01" db="EMBL/GenBank/DDBJ databases">
        <title>Whole genome sequencing of Histamine producing bacteria.</title>
        <authorList>
            <person name="Butler K."/>
        </authorList>
    </citation>
    <scope>NUCLEOTIDE SEQUENCE [LARGE SCALE GENOMIC DNA]</scope>
    <source>
        <strain evidence="8 9">A1-4</strain>
    </source>
</reference>
<accession>A0AAX0YVS1</accession>
<dbReference type="AlphaFoldDB" id="A0AAX0YVS1"/>
<dbReference type="PRINTS" id="PR00690">
    <property type="entry name" value="ADHESNFAMILY"/>
</dbReference>
<dbReference type="InterPro" id="IPR050492">
    <property type="entry name" value="Bact_metal-bind_prot9"/>
</dbReference>
<dbReference type="InterPro" id="IPR006128">
    <property type="entry name" value="Lipoprotein_PsaA-like"/>
</dbReference>
<keyword evidence="9" id="KW-1185">Reference proteome</keyword>
<evidence type="ECO:0000256" key="4">
    <source>
        <dbReference type="ARBA" id="ARBA00022723"/>
    </source>
</evidence>
<protein>
    <submittedName>
        <fullName evidence="8">Metal ABC transporter substrate-binding protein</fullName>
    </submittedName>
</protein>
<gene>
    <name evidence="8" type="ORF">C0W53_16365</name>
</gene>
<proteinExistence type="inferred from homology"/>
<dbReference type="EMBL" id="PYOZ01000011">
    <property type="protein sequence ID" value="PSX43951.1"/>
    <property type="molecule type" value="Genomic_DNA"/>
</dbReference>
<dbReference type="GO" id="GO:0030313">
    <property type="term" value="C:cell envelope"/>
    <property type="evidence" value="ECO:0007669"/>
    <property type="project" value="UniProtKB-SubCell"/>
</dbReference>
<comment type="similarity">
    <text evidence="2 6">Belongs to the bacterial solute-binding protein 9 family.</text>
</comment>